<feature type="region of interest" description="Disordered" evidence="1">
    <location>
        <begin position="1"/>
        <end position="23"/>
    </location>
</feature>
<reference evidence="2 3" key="1">
    <citation type="journal article" date="2016" name="Sci. Rep.">
        <title>The Dendrobium catenatum Lindl. genome sequence provides insights into polysaccharide synthase, floral development and adaptive evolution.</title>
        <authorList>
            <person name="Zhang G.Q."/>
            <person name="Xu Q."/>
            <person name="Bian C."/>
            <person name="Tsai W.C."/>
            <person name="Yeh C.M."/>
            <person name="Liu K.W."/>
            <person name="Yoshida K."/>
            <person name="Zhang L.S."/>
            <person name="Chang S.B."/>
            <person name="Chen F."/>
            <person name="Shi Y."/>
            <person name="Su Y.Y."/>
            <person name="Zhang Y.Q."/>
            <person name="Chen L.J."/>
            <person name="Yin Y."/>
            <person name="Lin M."/>
            <person name="Huang H."/>
            <person name="Deng H."/>
            <person name="Wang Z.W."/>
            <person name="Zhu S.L."/>
            <person name="Zhao X."/>
            <person name="Deng C."/>
            <person name="Niu S.C."/>
            <person name="Huang J."/>
            <person name="Wang M."/>
            <person name="Liu G.H."/>
            <person name="Yang H.J."/>
            <person name="Xiao X.J."/>
            <person name="Hsiao Y.Y."/>
            <person name="Wu W.L."/>
            <person name="Chen Y.Y."/>
            <person name="Mitsuda N."/>
            <person name="Ohme-Takagi M."/>
            <person name="Luo Y.B."/>
            <person name="Van de Peer Y."/>
            <person name="Liu Z.J."/>
        </authorList>
    </citation>
    <scope>NUCLEOTIDE SEQUENCE [LARGE SCALE GENOMIC DNA]</scope>
    <source>
        <tissue evidence="2">The whole plant</tissue>
    </source>
</reference>
<proteinExistence type="predicted"/>
<name>A0A2I0X9X8_9ASPA</name>
<organism evidence="2 3">
    <name type="scientific">Dendrobium catenatum</name>
    <dbReference type="NCBI Taxonomy" id="906689"/>
    <lineage>
        <taxon>Eukaryota</taxon>
        <taxon>Viridiplantae</taxon>
        <taxon>Streptophyta</taxon>
        <taxon>Embryophyta</taxon>
        <taxon>Tracheophyta</taxon>
        <taxon>Spermatophyta</taxon>
        <taxon>Magnoliopsida</taxon>
        <taxon>Liliopsida</taxon>
        <taxon>Asparagales</taxon>
        <taxon>Orchidaceae</taxon>
        <taxon>Epidendroideae</taxon>
        <taxon>Malaxideae</taxon>
        <taxon>Dendrobiinae</taxon>
        <taxon>Dendrobium</taxon>
    </lineage>
</organism>
<reference evidence="2 3" key="2">
    <citation type="journal article" date="2017" name="Nature">
        <title>The Apostasia genome and the evolution of orchids.</title>
        <authorList>
            <person name="Zhang G.Q."/>
            <person name="Liu K.W."/>
            <person name="Li Z."/>
            <person name="Lohaus R."/>
            <person name="Hsiao Y.Y."/>
            <person name="Niu S.C."/>
            <person name="Wang J.Y."/>
            <person name="Lin Y.C."/>
            <person name="Xu Q."/>
            <person name="Chen L.J."/>
            <person name="Yoshida K."/>
            <person name="Fujiwara S."/>
            <person name="Wang Z.W."/>
            <person name="Zhang Y.Q."/>
            <person name="Mitsuda N."/>
            <person name="Wang M."/>
            <person name="Liu G.H."/>
            <person name="Pecoraro L."/>
            <person name="Huang H.X."/>
            <person name="Xiao X.J."/>
            <person name="Lin M."/>
            <person name="Wu X.Y."/>
            <person name="Wu W.L."/>
            <person name="Chen Y.Y."/>
            <person name="Chang S.B."/>
            <person name="Sakamoto S."/>
            <person name="Ohme-Takagi M."/>
            <person name="Yagi M."/>
            <person name="Zeng S.J."/>
            <person name="Shen C.Y."/>
            <person name="Yeh C.M."/>
            <person name="Luo Y.B."/>
            <person name="Tsai W.C."/>
            <person name="Van de Peer Y."/>
            <person name="Liu Z.J."/>
        </authorList>
    </citation>
    <scope>NUCLEOTIDE SEQUENCE [LARGE SCALE GENOMIC DNA]</scope>
    <source>
        <tissue evidence="2">The whole plant</tissue>
    </source>
</reference>
<keyword evidence="3" id="KW-1185">Reference proteome</keyword>
<dbReference type="Proteomes" id="UP000233837">
    <property type="component" value="Unassembled WGS sequence"/>
</dbReference>
<accession>A0A2I0X9X8</accession>
<evidence type="ECO:0000313" key="3">
    <source>
        <dbReference type="Proteomes" id="UP000233837"/>
    </source>
</evidence>
<gene>
    <name evidence="2" type="ORF">MA16_Dca021992</name>
</gene>
<sequence>MAHSEPEPASLRSGEKNSTGTFRMARRRAATPGSAMGKDWLERPEKWKRPLTRALRPSAQVMSMRITATIMMTLVWNLEGGGGGGGLAGGELGAADSTGEEAVARADGHGFEFVVARDLIRRRSSGIYHRRFLQWLVHR</sequence>
<protein>
    <submittedName>
        <fullName evidence="2">Uncharacterized protein</fullName>
    </submittedName>
</protein>
<evidence type="ECO:0000256" key="1">
    <source>
        <dbReference type="SAM" id="MobiDB-lite"/>
    </source>
</evidence>
<evidence type="ECO:0000313" key="2">
    <source>
        <dbReference type="EMBL" id="PKU84690.1"/>
    </source>
</evidence>
<dbReference type="EMBL" id="KZ502036">
    <property type="protein sequence ID" value="PKU84690.1"/>
    <property type="molecule type" value="Genomic_DNA"/>
</dbReference>
<dbReference type="AlphaFoldDB" id="A0A2I0X9X8"/>